<dbReference type="AlphaFoldDB" id="A0A5S5D0R8"/>
<dbReference type="RefSeq" id="WP_243737468.1">
    <property type="nucleotide sequence ID" value="NZ_VNHW01000003.1"/>
</dbReference>
<dbReference type="EMBL" id="VNHW01000003">
    <property type="protein sequence ID" value="TYP88944.1"/>
    <property type="molecule type" value="Genomic_DNA"/>
</dbReference>
<sequence>MSGPLVSGAGFLVLLAAAAVLELRARRSGSPARAAEALGAAMRTTGGRLTVLAVWFWLGVHFLAR</sequence>
<organism evidence="2 3">
    <name type="scientific">Blastococcus xanthinilyticus</name>
    <dbReference type="NCBI Taxonomy" id="1564164"/>
    <lineage>
        <taxon>Bacteria</taxon>
        <taxon>Bacillati</taxon>
        <taxon>Actinomycetota</taxon>
        <taxon>Actinomycetes</taxon>
        <taxon>Geodermatophilales</taxon>
        <taxon>Geodermatophilaceae</taxon>
        <taxon>Blastococcus</taxon>
    </lineage>
</organism>
<evidence type="ECO:0000256" key="1">
    <source>
        <dbReference type="SAM" id="Phobius"/>
    </source>
</evidence>
<dbReference type="Pfam" id="PF19684">
    <property type="entry name" value="DUF6186"/>
    <property type="match status" value="1"/>
</dbReference>
<protein>
    <submittedName>
        <fullName evidence="2">Uncharacterized protein</fullName>
    </submittedName>
</protein>
<dbReference type="Proteomes" id="UP000322499">
    <property type="component" value="Unassembled WGS sequence"/>
</dbReference>
<gene>
    <name evidence="2" type="ORF">BD833_103100</name>
</gene>
<keyword evidence="1" id="KW-0812">Transmembrane</keyword>
<accession>A0A5S5D0R8</accession>
<evidence type="ECO:0000313" key="2">
    <source>
        <dbReference type="EMBL" id="TYP88944.1"/>
    </source>
</evidence>
<keyword evidence="1" id="KW-1133">Transmembrane helix</keyword>
<comment type="caution">
    <text evidence="2">The sequence shown here is derived from an EMBL/GenBank/DDBJ whole genome shotgun (WGS) entry which is preliminary data.</text>
</comment>
<reference evidence="2 3" key="1">
    <citation type="submission" date="2019-07" db="EMBL/GenBank/DDBJ databases">
        <title>Genomic Encyclopedia of Archaeal and Bacterial Type Strains, Phase II (KMG-II): from individual species to whole genera.</title>
        <authorList>
            <person name="Goeker M."/>
        </authorList>
    </citation>
    <scope>NUCLEOTIDE SEQUENCE [LARGE SCALE GENOMIC DNA]</scope>
    <source>
        <strain evidence="2 3">DSM 46842</strain>
    </source>
</reference>
<dbReference type="InterPro" id="IPR046177">
    <property type="entry name" value="DUF6186"/>
</dbReference>
<name>A0A5S5D0R8_9ACTN</name>
<keyword evidence="1" id="KW-0472">Membrane</keyword>
<proteinExistence type="predicted"/>
<evidence type="ECO:0000313" key="3">
    <source>
        <dbReference type="Proteomes" id="UP000322499"/>
    </source>
</evidence>
<keyword evidence="3" id="KW-1185">Reference proteome</keyword>
<feature type="transmembrane region" description="Helical" evidence="1">
    <location>
        <begin position="44"/>
        <end position="64"/>
    </location>
</feature>